<feature type="compositionally biased region" description="Basic and acidic residues" evidence="1">
    <location>
        <begin position="68"/>
        <end position="80"/>
    </location>
</feature>
<evidence type="ECO:0000256" key="1">
    <source>
        <dbReference type="SAM" id="MobiDB-lite"/>
    </source>
</evidence>
<organism evidence="2 3">
    <name type="scientific">Steinernema carpocapsae</name>
    <name type="common">Entomopathogenic nematode</name>
    <dbReference type="NCBI Taxonomy" id="34508"/>
    <lineage>
        <taxon>Eukaryota</taxon>
        <taxon>Metazoa</taxon>
        <taxon>Ecdysozoa</taxon>
        <taxon>Nematoda</taxon>
        <taxon>Chromadorea</taxon>
        <taxon>Rhabditida</taxon>
        <taxon>Tylenchina</taxon>
        <taxon>Panagrolaimomorpha</taxon>
        <taxon>Strongyloidoidea</taxon>
        <taxon>Steinernematidae</taxon>
        <taxon>Steinernema</taxon>
    </lineage>
</organism>
<dbReference type="EMBL" id="AZBU02000009">
    <property type="protein sequence ID" value="TKR64050.1"/>
    <property type="molecule type" value="Genomic_DNA"/>
</dbReference>
<comment type="caution">
    <text evidence="2">The sequence shown here is derived from an EMBL/GenBank/DDBJ whole genome shotgun (WGS) entry which is preliminary data.</text>
</comment>
<dbReference type="Proteomes" id="UP000298663">
    <property type="component" value="Unassembled WGS sequence"/>
</dbReference>
<reference evidence="2 3" key="2">
    <citation type="journal article" date="2019" name="G3 (Bethesda)">
        <title>Hybrid Assembly of the Genome of the Entomopathogenic Nematode Steinernema carpocapsae Identifies the X-Chromosome.</title>
        <authorList>
            <person name="Serra L."/>
            <person name="Macchietto M."/>
            <person name="Macias-Munoz A."/>
            <person name="McGill C.J."/>
            <person name="Rodriguez I.M."/>
            <person name="Rodriguez B."/>
            <person name="Murad R."/>
            <person name="Mortazavi A."/>
        </authorList>
    </citation>
    <scope>NUCLEOTIDE SEQUENCE [LARGE SCALE GENOMIC DNA]</scope>
    <source>
        <strain evidence="2 3">ALL</strain>
    </source>
</reference>
<reference evidence="2 3" key="1">
    <citation type="journal article" date="2015" name="Genome Biol.">
        <title>Comparative genomics of Steinernema reveals deeply conserved gene regulatory networks.</title>
        <authorList>
            <person name="Dillman A.R."/>
            <person name="Macchietto M."/>
            <person name="Porter C.F."/>
            <person name="Rogers A."/>
            <person name="Williams B."/>
            <person name="Antoshechkin I."/>
            <person name="Lee M.M."/>
            <person name="Goodwin Z."/>
            <person name="Lu X."/>
            <person name="Lewis E.E."/>
            <person name="Goodrich-Blair H."/>
            <person name="Stock S.P."/>
            <person name="Adams B.J."/>
            <person name="Sternberg P.W."/>
            <person name="Mortazavi A."/>
        </authorList>
    </citation>
    <scope>NUCLEOTIDE SEQUENCE [LARGE SCALE GENOMIC DNA]</scope>
    <source>
        <strain evidence="2 3">ALL</strain>
    </source>
</reference>
<name>A0A4U5M5D1_STECR</name>
<evidence type="ECO:0000313" key="3">
    <source>
        <dbReference type="Proteomes" id="UP000298663"/>
    </source>
</evidence>
<gene>
    <name evidence="2" type="ORF">L596_024646</name>
</gene>
<keyword evidence="3" id="KW-1185">Reference proteome</keyword>
<protein>
    <submittedName>
        <fullName evidence="2">Uncharacterized protein</fullName>
    </submittedName>
</protein>
<feature type="region of interest" description="Disordered" evidence="1">
    <location>
        <begin position="68"/>
        <end position="101"/>
    </location>
</feature>
<sequence>MGRLQAFLKFICACCTKTPNRDDEDDSEAPYYLAEHASIEALLDAEIENAKNRTKRTKETIDHMIKMEKHLEDKPDHEEPYPSPATATPAEESDEAQSQEMVHTRNLWFSEMPPFLQFEGDNLVRRDPAEYAQRVGDFVRRWEEVTRPNLKEFLDCEAEKQKLMEEQ</sequence>
<evidence type="ECO:0000313" key="2">
    <source>
        <dbReference type="EMBL" id="TKR64050.1"/>
    </source>
</evidence>
<dbReference type="AlphaFoldDB" id="A0A4U5M5D1"/>
<accession>A0A4U5M5D1</accession>
<proteinExistence type="predicted"/>